<feature type="region of interest" description="Disordered" evidence="1">
    <location>
        <begin position="1"/>
        <end position="33"/>
    </location>
</feature>
<feature type="compositionally biased region" description="Basic residues" evidence="1">
    <location>
        <begin position="13"/>
        <end position="31"/>
    </location>
</feature>
<dbReference type="Proteomes" id="UP001497644">
    <property type="component" value="Chromosome 7"/>
</dbReference>
<gene>
    <name evidence="2" type="ORF">LPLAT_LOCUS12242</name>
</gene>
<dbReference type="EMBL" id="OZ034830">
    <property type="protein sequence ID" value="CAL1686945.1"/>
    <property type="molecule type" value="Genomic_DNA"/>
</dbReference>
<evidence type="ECO:0000313" key="2">
    <source>
        <dbReference type="EMBL" id="CAL1686945.1"/>
    </source>
</evidence>
<dbReference type="AlphaFoldDB" id="A0AAV2P218"/>
<organism evidence="2 3">
    <name type="scientific">Lasius platythorax</name>
    <dbReference type="NCBI Taxonomy" id="488582"/>
    <lineage>
        <taxon>Eukaryota</taxon>
        <taxon>Metazoa</taxon>
        <taxon>Ecdysozoa</taxon>
        <taxon>Arthropoda</taxon>
        <taxon>Hexapoda</taxon>
        <taxon>Insecta</taxon>
        <taxon>Pterygota</taxon>
        <taxon>Neoptera</taxon>
        <taxon>Endopterygota</taxon>
        <taxon>Hymenoptera</taxon>
        <taxon>Apocrita</taxon>
        <taxon>Aculeata</taxon>
        <taxon>Formicoidea</taxon>
        <taxon>Formicidae</taxon>
        <taxon>Formicinae</taxon>
        <taxon>Lasius</taxon>
        <taxon>Lasius</taxon>
    </lineage>
</organism>
<evidence type="ECO:0000256" key="1">
    <source>
        <dbReference type="SAM" id="MobiDB-lite"/>
    </source>
</evidence>
<protein>
    <submittedName>
        <fullName evidence="2">Uncharacterized protein</fullName>
    </submittedName>
</protein>
<proteinExistence type="predicted"/>
<sequence length="69" mass="7858">MHLAAAGNDSRPRPKNKVPRPNSTRRRTCGVRSRDHRCGRGHLAISWNLEHDSPCNFLVYSVSEFSLQN</sequence>
<reference evidence="2" key="1">
    <citation type="submission" date="2024-04" db="EMBL/GenBank/DDBJ databases">
        <authorList>
            <consortium name="Molecular Ecology Group"/>
        </authorList>
    </citation>
    <scope>NUCLEOTIDE SEQUENCE</scope>
</reference>
<name>A0AAV2P218_9HYME</name>
<keyword evidence="3" id="KW-1185">Reference proteome</keyword>
<accession>A0AAV2P218</accession>
<evidence type="ECO:0000313" key="3">
    <source>
        <dbReference type="Proteomes" id="UP001497644"/>
    </source>
</evidence>